<dbReference type="PANTHER" id="PTHR12483">
    <property type="entry name" value="SOLUTE CARRIER FAMILY 31 COPPER TRANSPORTERS"/>
    <property type="match status" value="1"/>
</dbReference>
<reference evidence="7 8" key="1">
    <citation type="submission" date="2019-07" db="EMBL/GenBank/DDBJ databases">
        <title>Finished genome of Venturia effusa.</title>
        <authorList>
            <person name="Young C.A."/>
            <person name="Cox M.P."/>
            <person name="Ganley A.R.D."/>
            <person name="David W.J."/>
        </authorList>
    </citation>
    <scope>NUCLEOTIDE SEQUENCE [LARGE SCALE GENOMIC DNA]</scope>
    <source>
        <strain evidence="8">albino</strain>
    </source>
</reference>
<feature type="region of interest" description="Disordered" evidence="6">
    <location>
        <begin position="101"/>
        <end position="127"/>
    </location>
</feature>
<keyword evidence="5" id="KW-0186">Copper</keyword>
<feature type="compositionally biased region" description="Basic residues" evidence="6">
    <location>
        <begin position="101"/>
        <end position="110"/>
    </location>
</feature>
<keyword evidence="3 5" id="KW-1133">Transmembrane helix</keyword>
<comment type="subcellular location">
    <subcellularLocation>
        <location evidence="1 5">Membrane</location>
        <topology evidence="1 5">Multi-pass membrane protein</topology>
    </subcellularLocation>
</comment>
<dbReference type="InterPro" id="IPR007274">
    <property type="entry name" value="Cop_transporter"/>
</dbReference>
<evidence type="ECO:0000256" key="3">
    <source>
        <dbReference type="ARBA" id="ARBA00022989"/>
    </source>
</evidence>
<dbReference type="OrthoDB" id="73901at2759"/>
<dbReference type="Pfam" id="PF04145">
    <property type="entry name" value="Ctr"/>
    <property type="match status" value="1"/>
</dbReference>
<sequence>MAPATTMAMPSDANMSAMSSSASGGTAGKGMFGMDMPSTFSTDTELTLFFIGWKTNTPGAYFGTLVFLFALTFFTRFLGAWRRQLDLYWMRVAQEEIQKRRRAPKKMKPKLRVEPRREPEMEPLSPLPASNCCDGDDLADEKLTVVSGGSVTSDHSSIYEQDDFSRRPRGWQASNPWTLRIDGPRALMEFVRALIGYMLMLAVMTFNVGVLFAVVGGILVGELFLGRYSAGGSAGWDEGSCHGE</sequence>
<feature type="compositionally biased region" description="Basic and acidic residues" evidence="6">
    <location>
        <begin position="111"/>
        <end position="120"/>
    </location>
</feature>
<dbReference type="Proteomes" id="UP000316270">
    <property type="component" value="Chromosome 3"/>
</dbReference>
<evidence type="ECO:0000256" key="4">
    <source>
        <dbReference type="ARBA" id="ARBA00023136"/>
    </source>
</evidence>
<protein>
    <recommendedName>
        <fullName evidence="5">Copper transport protein</fullName>
    </recommendedName>
</protein>
<name>A0A517L178_9PEZI</name>
<accession>A0A517L178</accession>
<keyword evidence="4 5" id="KW-0472">Membrane</keyword>
<organism evidence="7 8">
    <name type="scientific">Venturia effusa</name>
    <dbReference type="NCBI Taxonomy" id="50376"/>
    <lineage>
        <taxon>Eukaryota</taxon>
        <taxon>Fungi</taxon>
        <taxon>Dikarya</taxon>
        <taxon>Ascomycota</taxon>
        <taxon>Pezizomycotina</taxon>
        <taxon>Dothideomycetes</taxon>
        <taxon>Pleosporomycetidae</taxon>
        <taxon>Venturiales</taxon>
        <taxon>Venturiaceae</taxon>
        <taxon>Venturia</taxon>
    </lineage>
</organism>
<keyword evidence="5" id="KW-0813">Transport</keyword>
<evidence type="ECO:0000256" key="5">
    <source>
        <dbReference type="RuleBase" id="RU367022"/>
    </source>
</evidence>
<dbReference type="STRING" id="50376.A0A517L178"/>
<feature type="transmembrane region" description="Helical" evidence="5">
    <location>
        <begin position="60"/>
        <end position="81"/>
    </location>
</feature>
<keyword evidence="8" id="KW-1185">Reference proteome</keyword>
<feature type="compositionally biased region" description="Low complexity" evidence="6">
    <location>
        <begin position="7"/>
        <end position="21"/>
    </location>
</feature>
<keyword evidence="5" id="KW-0187">Copper transport</keyword>
<dbReference type="GO" id="GO:0005886">
    <property type="term" value="C:plasma membrane"/>
    <property type="evidence" value="ECO:0007669"/>
    <property type="project" value="TreeGrafter"/>
</dbReference>
<comment type="similarity">
    <text evidence="5">Belongs to the copper transporter (Ctr) (TC 1.A.56) family. SLC31A subfamily.</text>
</comment>
<dbReference type="AlphaFoldDB" id="A0A517L178"/>
<feature type="transmembrane region" description="Helical" evidence="5">
    <location>
        <begin position="194"/>
        <end position="220"/>
    </location>
</feature>
<feature type="region of interest" description="Disordered" evidence="6">
    <location>
        <begin position="1"/>
        <end position="21"/>
    </location>
</feature>
<evidence type="ECO:0000256" key="6">
    <source>
        <dbReference type="SAM" id="MobiDB-lite"/>
    </source>
</evidence>
<evidence type="ECO:0000256" key="2">
    <source>
        <dbReference type="ARBA" id="ARBA00022692"/>
    </source>
</evidence>
<dbReference type="EMBL" id="CP042187">
    <property type="protein sequence ID" value="QDS69385.1"/>
    <property type="molecule type" value="Genomic_DNA"/>
</dbReference>
<dbReference type="PANTHER" id="PTHR12483:SF27">
    <property type="entry name" value="COPPER TRANSPORT PROTEIN CTR1"/>
    <property type="match status" value="1"/>
</dbReference>
<evidence type="ECO:0000313" key="7">
    <source>
        <dbReference type="EMBL" id="QDS69385.1"/>
    </source>
</evidence>
<evidence type="ECO:0000313" key="8">
    <source>
        <dbReference type="Proteomes" id="UP000316270"/>
    </source>
</evidence>
<keyword evidence="5" id="KW-0406">Ion transport</keyword>
<proteinExistence type="inferred from homology"/>
<evidence type="ECO:0000256" key="1">
    <source>
        <dbReference type="ARBA" id="ARBA00004141"/>
    </source>
</evidence>
<dbReference type="GO" id="GO:0005375">
    <property type="term" value="F:copper ion transmembrane transporter activity"/>
    <property type="evidence" value="ECO:0007669"/>
    <property type="project" value="UniProtKB-UniRule"/>
</dbReference>
<keyword evidence="2 5" id="KW-0812">Transmembrane</keyword>
<gene>
    <name evidence="7" type="ORF">FKW77_004571</name>
</gene>